<dbReference type="InterPro" id="IPR036188">
    <property type="entry name" value="FAD/NAD-bd_sf"/>
</dbReference>
<dbReference type="EMBL" id="CP107006">
    <property type="protein sequence ID" value="UYQ93930.1"/>
    <property type="molecule type" value="Genomic_DNA"/>
</dbReference>
<gene>
    <name evidence="2" type="ORF">MKQ68_02325</name>
</gene>
<evidence type="ECO:0000313" key="2">
    <source>
        <dbReference type="EMBL" id="UYQ93930.1"/>
    </source>
</evidence>
<sequence>MISYWERQSLLQYNDIILGGGITGLSTAISLKERHPGRRIAVFERGILPTGASTRNAGFACIGSLTEILADLKTMPAADIVDLVALRKDGLCQLRERLGDERIGYRENGSYELLSAKEVSALEHIDEVNELLWPVLGMPAYLRADHKIRDFGFNTTALIENNCEGELHSGKMMRALIDLAIEKGIEIKTGCEVLAYDENAGGITITVQRQWMNESVRFQAQRLAICTNAFAKQLLPGEDITPGRGQVLVTHPIPTLPFKGVYHFDEGYYYFRELEGRILFGGGRNFDFEGETTTDFELSEQIQRQLEEKLRTIIIPDIPFTVDMRWSGIMAFGASKRPIVKQLSPQLFVAARMGGMGVAIGTAVAKQLAALMD</sequence>
<dbReference type="Pfam" id="PF01266">
    <property type="entry name" value="DAO"/>
    <property type="match status" value="1"/>
</dbReference>
<name>A0ABY6J2R0_9BACT</name>
<evidence type="ECO:0000313" key="3">
    <source>
        <dbReference type="Proteomes" id="UP001162741"/>
    </source>
</evidence>
<feature type="domain" description="FAD dependent oxidoreductase" evidence="1">
    <location>
        <begin position="16"/>
        <end position="371"/>
    </location>
</feature>
<evidence type="ECO:0000259" key="1">
    <source>
        <dbReference type="Pfam" id="PF01266"/>
    </source>
</evidence>
<protein>
    <submittedName>
        <fullName evidence="2">FAD-binding oxidoreductase</fullName>
    </submittedName>
</protein>
<reference evidence="2" key="1">
    <citation type="submission" date="2022-10" db="EMBL/GenBank/DDBJ databases">
        <title>Chitinophaga sp. nov., isolated from soil.</title>
        <authorList>
            <person name="Jeon C.O."/>
        </authorList>
    </citation>
    <scope>NUCLEOTIDE SEQUENCE</scope>
    <source>
        <strain evidence="2">R8</strain>
    </source>
</reference>
<proteinExistence type="predicted"/>
<accession>A0ABY6J2R0</accession>
<dbReference type="SUPFAM" id="SSF51905">
    <property type="entry name" value="FAD/NAD(P)-binding domain"/>
    <property type="match status" value="1"/>
</dbReference>
<keyword evidence="3" id="KW-1185">Reference proteome</keyword>
<dbReference type="PANTHER" id="PTHR13847">
    <property type="entry name" value="SARCOSINE DEHYDROGENASE-RELATED"/>
    <property type="match status" value="1"/>
</dbReference>
<dbReference type="Gene3D" id="3.30.9.10">
    <property type="entry name" value="D-Amino Acid Oxidase, subunit A, domain 2"/>
    <property type="match status" value="1"/>
</dbReference>
<dbReference type="Gene3D" id="3.50.50.60">
    <property type="entry name" value="FAD/NAD(P)-binding domain"/>
    <property type="match status" value="1"/>
</dbReference>
<dbReference type="PANTHER" id="PTHR13847:SF281">
    <property type="entry name" value="FAD DEPENDENT OXIDOREDUCTASE DOMAIN-CONTAINING PROTEIN"/>
    <property type="match status" value="1"/>
</dbReference>
<dbReference type="Proteomes" id="UP001162741">
    <property type="component" value="Chromosome"/>
</dbReference>
<organism evidence="2 3">
    <name type="scientific">Chitinophaga horti</name>
    <dbReference type="NCBI Taxonomy" id="2920382"/>
    <lineage>
        <taxon>Bacteria</taxon>
        <taxon>Pseudomonadati</taxon>
        <taxon>Bacteroidota</taxon>
        <taxon>Chitinophagia</taxon>
        <taxon>Chitinophagales</taxon>
        <taxon>Chitinophagaceae</taxon>
        <taxon>Chitinophaga</taxon>
    </lineage>
</organism>
<dbReference type="InterPro" id="IPR006076">
    <property type="entry name" value="FAD-dep_OxRdtase"/>
</dbReference>
<dbReference type="RefSeq" id="WP_244836976.1">
    <property type="nucleotide sequence ID" value="NZ_CP107006.1"/>
</dbReference>